<comment type="caution">
    <text evidence="1">The sequence shown here is derived from an EMBL/GenBank/DDBJ whole genome shotgun (WGS) entry which is preliminary data.</text>
</comment>
<dbReference type="Proteomes" id="UP000315783">
    <property type="component" value="Unassembled WGS sequence"/>
</dbReference>
<keyword evidence="2" id="KW-1185">Reference proteome</keyword>
<dbReference type="EMBL" id="SPUK01000008">
    <property type="protein sequence ID" value="TQV95397.1"/>
    <property type="molecule type" value="Genomic_DNA"/>
</dbReference>
<proteinExistence type="predicted"/>
<dbReference type="AlphaFoldDB" id="A0A545V131"/>
<protein>
    <submittedName>
        <fullName evidence="1">Uncharacterized protein</fullName>
    </submittedName>
</protein>
<gene>
    <name evidence="1" type="ORF">IF1G_06384</name>
</gene>
<sequence>MVAWRAFDDNAEVIEPVLPVQTCAKIVIMGLGASAARFGKRHCGEQADRDLRQGAALRCTANQLNERVGFKCKNSQSWSFFSTTKCEFRNGYSDCRAVISMIKEHHDSHGRNGGQEISMLNYRCVLSIAQPDQEKQKHASSVQQVCSKNLIIGWQGAASAAWLNESRSLQGKSRGIPCQPRLALYGVFSPALPQRSIIAMLASDYSTAIGYDQYGGRERDKYIKPVVAARFSSAFRGNHQALPFNS</sequence>
<name>A0A545V131_9HYPO</name>
<organism evidence="1 2">
    <name type="scientific">Cordyceps javanica</name>
    <dbReference type="NCBI Taxonomy" id="43265"/>
    <lineage>
        <taxon>Eukaryota</taxon>
        <taxon>Fungi</taxon>
        <taxon>Dikarya</taxon>
        <taxon>Ascomycota</taxon>
        <taxon>Pezizomycotina</taxon>
        <taxon>Sordariomycetes</taxon>
        <taxon>Hypocreomycetidae</taxon>
        <taxon>Hypocreales</taxon>
        <taxon>Cordycipitaceae</taxon>
        <taxon>Cordyceps</taxon>
    </lineage>
</organism>
<accession>A0A545V131</accession>
<reference evidence="1 2" key="1">
    <citation type="journal article" date="2019" name="Appl. Microbiol. Biotechnol.">
        <title>Genome sequence of Isaria javanica and comparative genome analysis insights into family S53 peptidase evolution in fungal entomopathogens.</title>
        <authorList>
            <person name="Lin R."/>
            <person name="Zhang X."/>
            <person name="Xin B."/>
            <person name="Zou M."/>
            <person name="Gao Y."/>
            <person name="Qin F."/>
            <person name="Hu Q."/>
            <person name="Xie B."/>
            <person name="Cheng X."/>
        </authorList>
    </citation>
    <scope>NUCLEOTIDE SEQUENCE [LARGE SCALE GENOMIC DNA]</scope>
    <source>
        <strain evidence="1 2">IJ1G</strain>
    </source>
</reference>
<evidence type="ECO:0000313" key="2">
    <source>
        <dbReference type="Proteomes" id="UP000315783"/>
    </source>
</evidence>
<evidence type="ECO:0000313" key="1">
    <source>
        <dbReference type="EMBL" id="TQV95397.1"/>
    </source>
</evidence>